<evidence type="ECO:0000256" key="5">
    <source>
        <dbReference type="ARBA" id="ARBA00022525"/>
    </source>
</evidence>
<feature type="chain" id="PRO_5003992849" description="microbial collagenase" evidence="14">
    <location>
        <begin position="24"/>
        <end position="754"/>
    </location>
</feature>
<gene>
    <name evidence="17" type="ORF">C942_02030</name>
</gene>
<evidence type="ECO:0000256" key="13">
    <source>
        <dbReference type="PIRSR" id="PIRSR602169-1"/>
    </source>
</evidence>
<evidence type="ECO:0000256" key="6">
    <source>
        <dbReference type="ARBA" id="ARBA00022670"/>
    </source>
</evidence>
<dbReference type="GO" id="GO:0004222">
    <property type="term" value="F:metalloendopeptidase activity"/>
    <property type="evidence" value="ECO:0007669"/>
    <property type="project" value="UniProtKB-EC"/>
</dbReference>
<dbReference type="Proteomes" id="UP000011134">
    <property type="component" value="Unassembled WGS sequence"/>
</dbReference>
<dbReference type="RefSeq" id="WP_007467113.1">
    <property type="nucleotide sequence ID" value="NZ_AMZO01000021.1"/>
</dbReference>
<comment type="subcellular location">
    <subcellularLocation>
        <location evidence="3">Secreted</location>
    </subcellularLocation>
</comment>
<dbReference type="AlphaFoldDB" id="L8JBJ9"/>
<organism evidence="17 18">
    <name type="scientific">Photobacterium marinum</name>
    <dbReference type="NCBI Taxonomy" id="1056511"/>
    <lineage>
        <taxon>Bacteria</taxon>
        <taxon>Pseudomonadati</taxon>
        <taxon>Pseudomonadota</taxon>
        <taxon>Gammaproteobacteria</taxon>
        <taxon>Vibrionales</taxon>
        <taxon>Vibrionaceae</taxon>
        <taxon>Photobacterium</taxon>
    </lineage>
</organism>
<dbReference type="PATRIC" id="fig|1056511.3.peg.3105"/>
<comment type="catalytic activity">
    <reaction evidence="1">
        <text>Digestion of native collagen in the triple helical region at Xaa-|-Gly bonds. With synthetic peptides, a preference is shown for Gly at P3 and P1', Pro and Ala at P2 and P2', and hydroxyproline, Ala or Arg at P3'.</text>
        <dbReference type="EC" id="3.4.24.3"/>
    </reaction>
</comment>
<evidence type="ECO:0000259" key="16">
    <source>
        <dbReference type="Pfam" id="PF08453"/>
    </source>
</evidence>
<dbReference type="InterPro" id="IPR002169">
    <property type="entry name" value="Peptidase_M9A/M9B"/>
</dbReference>
<dbReference type="PANTHER" id="PTHR13062">
    <property type="entry name" value="COLLAGENASE"/>
    <property type="match status" value="1"/>
</dbReference>
<dbReference type="Pfam" id="PF08453">
    <property type="entry name" value="Peptidase_M9_N"/>
    <property type="match status" value="1"/>
</dbReference>
<dbReference type="Pfam" id="PF04151">
    <property type="entry name" value="PPC"/>
    <property type="match status" value="1"/>
</dbReference>
<name>L8JBJ9_9GAMM</name>
<evidence type="ECO:0000256" key="10">
    <source>
        <dbReference type="ARBA" id="ARBA00022833"/>
    </source>
</evidence>
<dbReference type="PRINTS" id="PR00931">
    <property type="entry name" value="MICOLLPTASE"/>
</dbReference>
<feature type="signal peptide" evidence="14">
    <location>
        <begin position="1"/>
        <end position="23"/>
    </location>
</feature>
<evidence type="ECO:0000256" key="9">
    <source>
        <dbReference type="ARBA" id="ARBA00022801"/>
    </source>
</evidence>
<evidence type="ECO:0000313" key="18">
    <source>
        <dbReference type="Proteomes" id="UP000011134"/>
    </source>
</evidence>
<evidence type="ECO:0000313" key="17">
    <source>
        <dbReference type="EMBL" id="ELR64939.1"/>
    </source>
</evidence>
<dbReference type="InterPro" id="IPR013661">
    <property type="entry name" value="Peptidase_M9_N_dom"/>
</dbReference>
<proteinExistence type="predicted"/>
<dbReference type="EC" id="3.4.24.3" evidence="4"/>
<evidence type="ECO:0000256" key="12">
    <source>
        <dbReference type="ARBA" id="ARBA00023145"/>
    </source>
</evidence>
<feature type="domain" description="Peptidase C-terminal archaeal/bacterial" evidence="15">
    <location>
        <begin position="670"/>
        <end position="737"/>
    </location>
</feature>
<feature type="active site" evidence="13">
    <location>
        <position position="495"/>
    </location>
</feature>
<dbReference type="Gene3D" id="2.60.120.380">
    <property type="match status" value="1"/>
</dbReference>
<dbReference type="PANTHER" id="PTHR13062:SF9">
    <property type="entry name" value="MICROBIAL COLLAGENASE"/>
    <property type="match status" value="1"/>
</dbReference>
<evidence type="ECO:0000256" key="11">
    <source>
        <dbReference type="ARBA" id="ARBA00023049"/>
    </source>
</evidence>
<keyword evidence="8 14" id="KW-0732">Signal</keyword>
<dbReference type="InterPro" id="IPR007280">
    <property type="entry name" value="Peptidase_C_arc/bac"/>
</dbReference>
<dbReference type="OrthoDB" id="9802683at2"/>
<dbReference type="Gene3D" id="3.40.30.160">
    <property type="entry name" value="Collagenase ColT, N-terminal domain"/>
    <property type="match status" value="1"/>
</dbReference>
<dbReference type="GO" id="GO:0008270">
    <property type="term" value="F:zinc ion binding"/>
    <property type="evidence" value="ECO:0007669"/>
    <property type="project" value="InterPro"/>
</dbReference>
<evidence type="ECO:0000256" key="14">
    <source>
        <dbReference type="SAM" id="SignalP"/>
    </source>
</evidence>
<comment type="caution">
    <text evidence="17">The sequence shown here is derived from an EMBL/GenBank/DDBJ whole genome shotgun (WGS) entry which is preliminary data.</text>
</comment>
<dbReference type="SMR" id="L8JBJ9"/>
<accession>L8JBJ9</accession>
<dbReference type="Pfam" id="PF01752">
    <property type="entry name" value="Peptidase_M9"/>
    <property type="match status" value="1"/>
</dbReference>
<evidence type="ECO:0000259" key="15">
    <source>
        <dbReference type="Pfam" id="PF04151"/>
    </source>
</evidence>
<keyword evidence="12" id="KW-0865">Zymogen</keyword>
<dbReference type="GO" id="GO:0005576">
    <property type="term" value="C:extracellular region"/>
    <property type="evidence" value="ECO:0007669"/>
    <property type="project" value="UniProtKB-SubCell"/>
</dbReference>
<keyword evidence="9" id="KW-0378">Hydrolase</keyword>
<reference evidence="17 18" key="1">
    <citation type="submission" date="2012-12" db="EMBL/GenBank/DDBJ databases">
        <title>Genome Assembly of Photobacterium sp. AK15.</title>
        <authorList>
            <person name="Khatri I."/>
            <person name="Vaidya B."/>
            <person name="Srinivas T.N.R."/>
            <person name="Subramanian S."/>
            <person name="Pinnaka A."/>
        </authorList>
    </citation>
    <scope>NUCLEOTIDE SEQUENCE [LARGE SCALE GENOMIC DNA]</scope>
    <source>
        <strain evidence="17 18">AK15</strain>
    </source>
</reference>
<keyword evidence="6" id="KW-0645">Protease</keyword>
<feature type="domain" description="Peptidase M9 collagenase N-terminal" evidence="16">
    <location>
        <begin position="91"/>
        <end position="270"/>
    </location>
</feature>
<keyword evidence="5" id="KW-0964">Secreted</keyword>
<evidence type="ECO:0000256" key="4">
    <source>
        <dbReference type="ARBA" id="ARBA00012653"/>
    </source>
</evidence>
<dbReference type="Gene3D" id="1.10.390.20">
    <property type="match status" value="1"/>
</dbReference>
<keyword evidence="11" id="KW-0482">Metalloprotease</keyword>
<sequence>MAITKKGLSILITSLLASSPVFANNAENHQPLPPSGVINFEQDISVQEVQSPAEIMAPITIPAPTQVELREKTPIETRSLMEFADSNTCPDYNKFASLSGEALFNFIRETSGECIGQLYRRNDSVAVNTYQPSKVIDVARRAAQIAQTYDSSTGDDMYNLFYYLRGAFYVEYNNNQLTYQNNQPHQAMLPLLEAYSRNPHISELTEDQGRTLGEFFTTWDSSKNYLQSVDVVTRYLNEFSPEHLQSWAHRNALTSALTVLYRASWDATYTKAAEQHTALRQALLKVANSEYIYNSEYSYEATDALREYARFLEYQRYWKLPEEFKTEINNGIVDFMSHFDRYSNPWAIAAGQLESYNPGECEKFNICGWKEGLANQVLSIHYSCSDTIKIRAQNMTQSELQQSCDLLAAEETLFHKVLKTDNQPVADDFNTNLEVNIFDSADEYRNYAGTLFGISTDNGGMYLEGDPSVEGNQARFIAHEATWRDDILVWNLRHEYIHYLDGRFNMYGPFNHFRTDTGKSVWWSEGLAEYISHQNRYDEAIDFARQRSYRLSEIMNNNYSSGQERIYRWGYLAVRFMFEEAPEMVDQLMGYARAGDAEGWLNYINTSIGYSLDQRWYNWLLTVQSDDTSLSGNTPTPSVVPDSCKYQGPYGYGQVNYGETVCVSNRGGKAYYYFFVNDDVESININTAHGEGNIDLYYSPYTWAETNYFSAKSTNEGNQESLTINNPQSGWQYVTVVSDPSSEGASLKLDVTTK</sequence>
<keyword evidence="7" id="KW-0479">Metal-binding</keyword>
<dbReference type="EMBL" id="AMZO01000021">
    <property type="protein sequence ID" value="ELR64939.1"/>
    <property type="molecule type" value="Genomic_DNA"/>
</dbReference>
<comment type="cofactor">
    <cofactor evidence="2">
        <name>Zn(2+)</name>
        <dbReference type="ChEBI" id="CHEBI:29105"/>
    </cofactor>
</comment>
<keyword evidence="10" id="KW-0862">Zinc</keyword>
<keyword evidence="18" id="KW-1185">Reference proteome</keyword>
<evidence type="ECO:0000256" key="2">
    <source>
        <dbReference type="ARBA" id="ARBA00001947"/>
    </source>
</evidence>
<evidence type="ECO:0000256" key="1">
    <source>
        <dbReference type="ARBA" id="ARBA00000424"/>
    </source>
</evidence>
<evidence type="ECO:0000256" key="7">
    <source>
        <dbReference type="ARBA" id="ARBA00022723"/>
    </source>
</evidence>
<protein>
    <recommendedName>
        <fullName evidence="4">microbial collagenase</fullName>
        <ecNumber evidence="4">3.4.24.3</ecNumber>
    </recommendedName>
</protein>
<evidence type="ECO:0000256" key="8">
    <source>
        <dbReference type="ARBA" id="ARBA00022729"/>
    </source>
</evidence>
<dbReference type="GO" id="GO:0006508">
    <property type="term" value="P:proteolysis"/>
    <property type="evidence" value="ECO:0007669"/>
    <property type="project" value="UniProtKB-KW"/>
</dbReference>
<evidence type="ECO:0000256" key="3">
    <source>
        <dbReference type="ARBA" id="ARBA00004613"/>
    </source>
</evidence>